<protein>
    <submittedName>
        <fullName evidence="2">Bifunctional histidinal dehydrogenase/ histidinol dehydrogenase</fullName>
        <ecNumber evidence="2">1.1.1.23</ecNumber>
    </submittedName>
</protein>
<dbReference type="Proteomes" id="UP000017746">
    <property type="component" value="Chromosome"/>
</dbReference>
<dbReference type="STRING" id="1246995.AFR_08265"/>
<dbReference type="Gene3D" id="1.20.5.1300">
    <property type="match status" value="1"/>
</dbReference>
<name>U5VT00_9ACTN</name>
<accession>U5VT00</accession>
<dbReference type="GO" id="GO:0046872">
    <property type="term" value="F:metal ion binding"/>
    <property type="evidence" value="ECO:0007669"/>
    <property type="project" value="InterPro"/>
</dbReference>
<evidence type="ECO:0000313" key="2">
    <source>
        <dbReference type="EMBL" id="AGZ39942.1"/>
    </source>
</evidence>
<dbReference type="AlphaFoldDB" id="U5VT00"/>
<dbReference type="KEGG" id="afs:AFR_08265"/>
<dbReference type="EC" id="1.1.1.23" evidence="2"/>
<dbReference type="HOGENOM" id="CLU_3075770_0_0_11"/>
<sequence length="52" mass="5604">MGVLDFMKRSGFAYVTDEGAAAIAPVAVTLAEYEDFPAHAAAAQYVLDRINR</sequence>
<keyword evidence="1 2" id="KW-0560">Oxidoreductase</keyword>
<evidence type="ECO:0000256" key="1">
    <source>
        <dbReference type="ARBA" id="ARBA00023002"/>
    </source>
</evidence>
<proteinExistence type="predicted"/>
<dbReference type="GO" id="GO:0004399">
    <property type="term" value="F:histidinol dehydrogenase activity"/>
    <property type="evidence" value="ECO:0007669"/>
    <property type="project" value="UniProtKB-EC"/>
</dbReference>
<keyword evidence="3" id="KW-1185">Reference proteome</keyword>
<gene>
    <name evidence="2" type="primary">hisD</name>
    <name evidence="2" type="ORF">AFR_08265</name>
</gene>
<dbReference type="eggNOG" id="COG0141">
    <property type="taxonomic scope" value="Bacteria"/>
</dbReference>
<reference evidence="2 3" key="1">
    <citation type="journal article" date="2014" name="J. Biotechnol.">
        <title>Complete genome sequence of the actinobacterium Actinoplanes friuliensis HAG 010964, producer of the lipopeptide antibiotic friulimycin.</title>
        <authorList>
            <person name="Ruckert C."/>
            <person name="Szczepanowski R."/>
            <person name="Albersmeier A."/>
            <person name="Goesmann A."/>
            <person name="Fischer N."/>
            <person name="Steinkamper A."/>
            <person name="Puhler A."/>
            <person name="Biener R."/>
            <person name="Schwartz D."/>
            <person name="Kalinowski J."/>
        </authorList>
    </citation>
    <scope>NUCLEOTIDE SEQUENCE [LARGE SCALE GENOMIC DNA]</scope>
    <source>
        <strain evidence="2 3">DSM 7358</strain>
    </source>
</reference>
<dbReference type="PATRIC" id="fig|1246995.3.peg.1684"/>
<organism evidence="2 3">
    <name type="scientific">Actinoplanes friuliensis DSM 7358</name>
    <dbReference type="NCBI Taxonomy" id="1246995"/>
    <lineage>
        <taxon>Bacteria</taxon>
        <taxon>Bacillati</taxon>
        <taxon>Actinomycetota</taxon>
        <taxon>Actinomycetes</taxon>
        <taxon>Micromonosporales</taxon>
        <taxon>Micromonosporaceae</taxon>
        <taxon>Actinoplanes</taxon>
    </lineage>
</organism>
<evidence type="ECO:0000313" key="3">
    <source>
        <dbReference type="Proteomes" id="UP000017746"/>
    </source>
</evidence>
<dbReference type="GO" id="GO:0051287">
    <property type="term" value="F:NAD binding"/>
    <property type="evidence" value="ECO:0007669"/>
    <property type="project" value="InterPro"/>
</dbReference>
<dbReference type="InterPro" id="IPR012131">
    <property type="entry name" value="Hstdl_DH"/>
</dbReference>
<dbReference type="Pfam" id="PF00815">
    <property type="entry name" value="Histidinol_dh"/>
    <property type="match status" value="1"/>
</dbReference>
<dbReference type="EMBL" id="CP006272">
    <property type="protein sequence ID" value="AGZ39942.1"/>
    <property type="molecule type" value="Genomic_DNA"/>
</dbReference>